<evidence type="ECO:0000256" key="7">
    <source>
        <dbReference type="ARBA" id="ARBA00023180"/>
    </source>
</evidence>
<dbReference type="SMART" id="SM00020">
    <property type="entry name" value="Tryp_SPc"/>
    <property type="match status" value="1"/>
</dbReference>
<dbReference type="GO" id="GO:0006508">
    <property type="term" value="P:proteolysis"/>
    <property type="evidence" value="ECO:0007669"/>
    <property type="project" value="InterPro"/>
</dbReference>
<comment type="subcellular location">
    <subcellularLocation>
        <location evidence="1">Secreted</location>
    </subcellularLocation>
</comment>
<evidence type="ECO:0000256" key="1">
    <source>
        <dbReference type="ARBA" id="ARBA00004613"/>
    </source>
</evidence>
<dbReference type="Pfam" id="PF00089">
    <property type="entry name" value="Trypsin"/>
    <property type="match status" value="1"/>
</dbReference>
<keyword evidence="6" id="KW-1015">Disulfide bond</keyword>
<keyword evidence="3" id="KW-0399">Innate immunity</keyword>
<dbReference type="GO" id="GO:0045087">
    <property type="term" value="P:innate immune response"/>
    <property type="evidence" value="ECO:0007669"/>
    <property type="project" value="UniProtKB-KW"/>
</dbReference>
<reference evidence="10 12" key="1">
    <citation type="journal article" date="2014" name="BMC Genomics">
        <title>Genome sequence of Anopheles sinensis provides insight into genetics basis of mosquito competence for malaria parasites.</title>
        <authorList>
            <person name="Zhou D."/>
            <person name="Zhang D."/>
            <person name="Ding G."/>
            <person name="Shi L."/>
            <person name="Hou Q."/>
            <person name="Ye Y."/>
            <person name="Xu Y."/>
            <person name="Zhou H."/>
            <person name="Xiong C."/>
            <person name="Li S."/>
            <person name="Yu J."/>
            <person name="Hong S."/>
            <person name="Yu X."/>
            <person name="Zou P."/>
            <person name="Chen C."/>
            <person name="Chang X."/>
            <person name="Wang W."/>
            <person name="Lv Y."/>
            <person name="Sun Y."/>
            <person name="Ma L."/>
            <person name="Shen B."/>
            <person name="Zhu C."/>
        </authorList>
    </citation>
    <scope>NUCLEOTIDE SEQUENCE [LARGE SCALE GENOMIC DNA]</scope>
</reference>
<protein>
    <submittedName>
        <fullName evidence="10">AGAP000571-PA-like protein</fullName>
    </submittedName>
</protein>
<dbReference type="EMBL" id="KE524793">
    <property type="protein sequence ID" value="KFB36764.1"/>
    <property type="molecule type" value="Genomic_DNA"/>
</dbReference>
<organism evidence="10">
    <name type="scientific">Anopheles sinensis</name>
    <name type="common">Mosquito</name>
    <dbReference type="NCBI Taxonomy" id="74873"/>
    <lineage>
        <taxon>Eukaryota</taxon>
        <taxon>Metazoa</taxon>
        <taxon>Ecdysozoa</taxon>
        <taxon>Arthropoda</taxon>
        <taxon>Hexapoda</taxon>
        <taxon>Insecta</taxon>
        <taxon>Pterygota</taxon>
        <taxon>Neoptera</taxon>
        <taxon>Endopterygota</taxon>
        <taxon>Diptera</taxon>
        <taxon>Nematocera</taxon>
        <taxon>Culicoidea</taxon>
        <taxon>Culicidae</taxon>
        <taxon>Anophelinae</taxon>
        <taxon>Anopheles</taxon>
    </lineage>
</organism>
<reference evidence="11" key="2">
    <citation type="submission" date="2020-05" db="UniProtKB">
        <authorList>
            <consortium name="EnsemblMetazoa"/>
        </authorList>
    </citation>
    <scope>IDENTIFICATION</scope>
</reference>
<evidence type="ECO:0000256" key="8">
    <source>
        <dbReference type="ARBA" id="ARBA00024195"/>
    </source>
</evidence>
<dbReference type="AlphaFoldDB" id="A0A084VFM0"/>
<evidence type="ECO:0000256" key="4">
    <source>
        <dbReference type="ARBA" id="ARBA00022729"/>
    </source>
</evidence>
<dbReference type="InterPro" id="IPR043504">
    <property type="entry name" value="Peptidase_S1_PA_chymotrypsin"/>
</dbReference>
<dbReference type="VEuPathDB" id="VectorBase:ASIS023431"/>
<proteinExistence type="inferred from homology"/>
<dbReference type="InterPro" id="IPR051487">
    <property type="entry name" value="Ser/Thr_Proteases_Immune/Dev"/>
</dbReference>
<dbReference type="InterPro" id="IPR009003">
    <property type="entry name" value="Peptidase_S1_PA"/>
</dbReference>
<keyword evidence="4" id="KW-0732">Signal</keyword>
<dbReference type="EnsemblMetazoa" id="ASIC003922-RA">
    <property type="protein sequence ID" value="ASIC003922-PA"/>
    <property type="gene ID" value="ASIC003922"/>
</dbReference>
<evidence type="ECO:0000313" key="11">
    <source>
        <dbReference type="EnsemblMetazoa" id="ASIC003922-PA"/>
    </source>
</evidence>
<keyword evidence="12" id="KW-1185">Reference proteome</keyword>
<evidence type="ECO:0000256" key="2">
    <source>
        <dbReference type="ARBA" id="ARBA00022525"/>
    </source>
</evidence>
<dbReference type="GO" id="GO:0005576">
    <property type="term" value="C:extracellular region"/>
    <property type="evidence" value="ECO:0007669"/>
    <property type="project" value="UniProtKB-SubCell"/>
</dbReference>
<gene>
    <name evidence="10" type="ORF">ZHAS_00003922</name>
</gene>
<dbReference type="STRING" id="74873.A0A084VFM0"/>
<dbReference type="CDD" id="cd00190">
    <property type="entry name" value="Tryp_SPc"/>
    <property type="match status" value="1"/>
</dbReference>
<dbReference type="PANTHER" id="PTHR24256">
    <property type="entry name" value="TRYPTASE-RELATED"/>
    <property type="match status" value="1"/>
</dbReference>
<dbReference type="SUPFAM" id="SSF50494">
    <property type="entry name" value="Trypsin-like serine proteases"/>
    <property type="match status" value="1"/>
</dbReference>
<keyword evidence="2" id="KW-0964">Secreted</keyword>
<evidence type="ECO:0000256" key="3">
    <source>
        <dbReference type="ARBA" id="ARBA00022588"/>
    </source>
</evidence>
<name>A0A084VFM0_ANOSI</name>
<evidence type="ECO:0000256" key="6">
    <source>
        <dbReference type="ARBA" id="ARBA00023157"/>
    </source>
</evidence>
<sequence>MENDIAVAKVDMPFELNENVGLVCLPTSLEDKDEIMNLNVAGWGRTEKRKSSETLLRTNVTTVPIRKCRKEYELLNKRLLRPQVIRDTNYCAIGGASNGIDIGDACERDSGGPLYTISNISGILKYQLIGIISYGVNCGSPWPGVYVRVSSYLDWIASYLCKDYQDRTFCT</sequence>
<dbReference type="EMBL" id="ATLV01012447">
    <property type="status" value="NOT_ANNOTATED_CDS"/>
    <property type="molecule type" value="Genomic_DNA"/>
</dbReference>
<evidence type="ECO:0000256" key="5">
    <source>
        <dbReference type="ARBA" id="ARBA00022859"/>
    </source>
</evidence>
<dbReference type="VEuPathDB" id="VectorBase:ASIC003922"/>
<dbReference type="PROSITE" id="PS50240">
    <property type="entry name" value="TRYPSIN_DOM"/>
    <property type="match status" value="1"/>
</dbReference>
<comment type="similarity">
    <text evidence="8">Belongs to the peptidase S1 family. CLIP subfamily.</text>
</comment>
<accession>A0A084VFM0</accession>
<dbReference type="Gene3D" id="2.40.10.10">
    <property type="entry name" value="Trypsin-like serine proteases"/>
    <property type="match status" value="2"/>
</dbReference>
<dbReference type="GO" id="GO:0004252">
    <property type="term" value="F:serine-type endopeptidase activity"/>
    <property type="evidence" value="ECO:0007669"/>
    <property type="project" value="InterPro"/>
</dbReference>
<dbReference type="InterPro" id="IPR001254">
    <property type="entry name" value="Trypsin_dom"/>
</dbReference>
<evidence type="ECO:0000259" key="9">
    <source>
        <dbReference type="PROSITE" id="PS50240"/>
    </source>
</evidence>
<keyword evidence="7" id="KW-0325">Glycoprotein</keyword>
<dbReference type="OMA" id="WIASYLC"/>
<evidence type="ECO:0000313" key="12">
    <source>
        <dbReference type="Proteomes" id="UP000030765"/>
    </source>
</evidence>
<evidence type="ECO:0000313" key="10">
    <source>
        <dbReference type="EMBL" id="KFB36764.1"/>
    </source>
</evidence>
<feature type="domain" description="Peptidase S1" evidence="9">
    <location>
        <begin position="1"/>
        <end position="161"/>
    </location>
</feature>
<dbReference type="Proteomes" id="UP000030765">
    <property type="component" value="Unassembled WGS sequence"/>
</dbReference>
<dbReference type="OrthoDB" id="6357057at2759"/>
<keyword evidence="5" id="KW-0391">Immunity</keyword>